<keyword evidence="2" id="KW-1185">Reference proteome</keyword>
<proteinExistence type="predicted"/>
<protein>
    <submittedName>
        <fullName evidence="1">Phosphoglycerate mutase PMU1</fullName>
    </submittedName>
</protein>
<dbReference type="PANTHER" id="PTHR48100">
    <property type="entry name" value="BROAD-SPECIFICITY PHOSPHATASE YOR283W-RELATED"/>
    <property type="match status" value="1"/>
</dbReference>
<dbReference type="Proteomes" id="UP001623330">
    <property type="component" value="Unassembled WGS sequence"/>
</dbReference>
<dbReference type="PANTHER" id="PTHR48100:SF1">
    <property type="entry name" value="HISTIDINE PHOSPHATASE FAMILY PROTEIN-RELATED"/>
    <property type="match status" value="1"/>
</dbReference>
<name>A0ABR4NMI2_9SACH</name>
<dbReference type="InterPro" id="IPR050275">
    <property type="entry name" value="PGM_Phosphatase"/>
</dbReference>
<comment type="caution">
    <text evidence="1">The sequence shown here is derived from an EMBL/GenBank/DDBJ whole genome shotgun (WGS) entry which is preliminary data.</text>
</comment>
<reference evidence="1 2" key="1">
    <citation type="submission" date="2024-05" db="EMBL/GenBank/DDBJ databases">
        <title>Long read based assembly of the Candida bracarensis genome reveals expanded adhesin content.</title>
        <authorList>
            <person name="Marcet-Houben M."/>
            <person name="Ksiezopolska E."/>
            <person name="Gabaldon T."/>
        </authorList>
    </citation>
    <scope>NUCLEOTIDE SEQUENCE [LARGE SCALE GENOMIC DNA]</scope>
    <source>
        <strain evidence="1 2">CBM6</strain>
    </source>
</reference>
<sequence>MTVGISFRAVPGYFGGYEKEGAGPVDSLEVDHLKIIRDLVLPRDTETRSYKLFVIGRHGQGYHNAAIERYGQEEWDAYWAKLDGDEYGDWVDSRLTPLGKKQVGETGALHLEPLTKKLGGLPDLFFSSPMRRCLETFAESWKPAFSRDKRETVEVRIIENLRETLGEHPCDRRVAHSETVAEYQNYKYNDLDTTISWLYPEDYPEEDQLWTADHRETDNEIDERIGNGLQELFKQVQPNQRFLSLTCHSGVIASVLRNLDHPAIKNLQTGKLVYTVVEIEKTA</sequence>
<dbReference type="InterPro" id="IPR029033">
    <property type="entry name" value="His_PPase_superfam"/>
</dbReference>
<dbReference type="InterPro" id="IPR013078">
    <property type="entry name" value="His_Pase_superF_clade-1"/>
</dbReference>
<accession>A0ABR4NMI2</accession>
<dbReference type="SMART" id="SM00855">
    <property type="entry name" value="PGAM"/>
    <property type="match status" value="1"/>
</dbReference>
<dbReference type="CDD" id="cd07067">
    <property type="entry name" value="HP_PGM_like"/>
    <property type="match status" value="1"/>
</dbReference>
<dbReference type="Gene3D" id="3.40.50.1240">
    <property type="entry name" value="Phosphoglycerate mutase-like"/>
    <property type="match status" value="1"/>
</dbReference>
<dbReference type="SUPFAM" id="SSF53254">
    <property type="entry name" value="Phosphoglycerate mutase-like"/>
    <property type="match status" value="1"/>
</dbReference>
<dbReference type="EMBL" id="JBEVYD010000012">
    <property type="protein sequence ID" value="KAL3229021.1"/>
    <property type="molecule type" value="Genomic_DNA"/>
</dbReference>
<gene>
    <name evidence="1" type="ORF">RNJ44_02108</name>
</gene>
<dbReference type="Pfam" id="PF00300">
    <property type="entry name" value="His_Phos_1"/>
    <property type="match status" value="1"/>
</dbReference>
<evidence type="ECO:0000313" key="2">
    <source>
        <dbReference type="Proteomes" id="UP001623330"/>
    </source>
</evidence>
<organism evidence="1 2">
    <name type="scientific">Nakaseomyces bracarensis</name>
    <dbReference type="NCBI Taxonomy" id="273131"/>
    <lineage>
        <taxon>Eukaryota</taxon>
        <taxon>Fungi</taxon>
        <taxon>Dikarya</taxon>
        <taxon>Ascomycota</taxon>
        <taxon>Saccharomycotina</taxon>
        <taxon>Saccharomycetes</taxon>
        <taxon>Saccharomycetales</taxon>
        <taxon>Saccharomycetaceae</taxon>
        <taxon>Nakaseomyces</taxon>
    </lineage>
</organism>
<evidence type="ECO:0000313" key="1">
    <source>
        <dbReference type="EMBL" id="KAL3229021.1"/>
    </source>
</evidence>